<name>A0A0C2J1D0_THEKT</name>
<comment type="caution">
    <text evidence="1">The sequence shown here is derived from an EMBL/GenBank/DDBJ whole genome shotgun (WGS) entry which is preliminary data.</text>
</comment>
<gene>
    <name evidence="1" type="ORF">RF11_12137</name>
</gene>
<evidence type="ECO:0000313" key="1">
    <source>
        <dbReference type="EMBL" id="KII62932.1"/>
    </source>
</evidence>
<sequence>MMEEEDIQSRLPFLNFRVIRTDAQTTHFFNVFISISQNIPRDVVGGEFVNKYLVSFLRVPVDKSNKNIDSEITIKADKPQKANFVSTNYLNLISKYETNYRHRVKENRTPAQRTRQCYNRLRC</sequence>
<reference evidence="1 2" key="1">
    <citation type="journal article" date="2014" name="Genome Biol. Evol.">
        <title>The genome of the myxosporean Thelohanellus kitauei shows adaptations to nutrient acquisition within its fish host.</title>
        <authorList>
            <person name="Yang Y."/>
            <person name="Xiong J."/>
            <person name="Zhou Z."/>
            <person name="Huo F."/>
            <person name="Miao W."/>
            <person name="Ran C."/>
            <person name="Liu Y."/>
            <person name="Zhang J."/>
            <person name="Feng J."/>
            <person name="Wang M."/>
            <person name="Wang M."/>
            <person name="Wang L."/>
            <person name="Yao B."/>
        </authorList>
    </citation>
    <scope>NUCLEOTIDE SEQUENCE [LARGE SCALE GENOMIC DNA]</scope>
    <source>
        <strain evidence="1">Wuqing</strain>
    </source>
</reference>
<organism evidence="1 2">
    <name type="scientific">Thelohanellus kitauei</name>
    <name type="common">Myxosporean</name>
    <dbReference type="NCBI Taxonomy" id="669202"/>
    <lineage>
        <taxon>Eukaryota</taxon>
        <taxon>Metazoa</taxon>
        <taxon>Cnidaria</taxon>
        <taxon>Myxozoa</taxon>
        <taxon>Myxosporea</taxon>
        <taxon>Bivalvulida</taxon>
        <taxon>Platysporina</taxon>
        <taxon>Myxobolidae</taxon>
        <taxon>Thelohanellus</taxon>
    </lineage>
</organism>
<keyword evidence="2" id="KW-1185">Reference proteome</keyword>
<accession>A0A0C2J1D0</accession>
<dbReference type="Proteomes" id="UP000031668">
    <property type="component" value="Unassembled WGS sequence"/>
</dbReference>
<protein>
    <submittedName>
        <fullName evidence="1">Uncharacterized protein</fullName>
    </submittedName>
</protein>
<dbReference type="EMBL" id="JWZT01004836">
    <property type="protein sequence ID" value="KII62932.1"/>
    <property type="molecule type" value="Genomic_DNA"/>
</dbReference>
<evidence type="ECO:0000313" key="2">
    <source>
        <dbReference type="Proteomes" id="UP000031668"/>
    </source>
</evidence>
<dbReference type="AlphaFoldDB" id="A0A0C2J1D0"/>
<proteinExistence type="predicted"/>